<reference evidence="6" key="1">
    <citation type="journal article" date="2015" name="Nature">
        <title>Complex archaea that bridge the gap between prokaryotes and eukaryotes.</title>
        <authorList>
            <person name="Spang A."/>
            <person name="Saw J.H."/>
            <person name="Jorgensen S.L."/>
            <person name="Zaremba-Niedzwiedzka K."/>
            <person name="Martijn J."/>
            <person name="Lind A.E."/>
            <person name="van Eijk R."/>
            <person name="Schleper C."/>
            <person name="Guy L."/>
            <person name="Ettema T.J."/>
        </authorList>
    </citation>
    <scope>NUCLEOTIDE SEQUENCE</scope>
</reference>
<evidence type="ECO:0000256" key="1">
    <source>
        <dbReference type="ARBA" id="ARBA00022691"/>
    </source>
</evidence>
<proteinExistence type="predicted"/>
<dbReference type="Pfam" id="PF04055">
    <property type="entry name" value="Radical_SAM"/>
    <property type="match status" value="1"/>
</dbReference>
<gene>
    <name evidence="6" type="ORF">LCGC14_0738640</name>
</gene>
<dbReference type="PANTHER" id="PTHR11228:SF7">
    <property type="entry name" value="PQQA PEPTIDE CYCLASE"/>
    <property type="match status" value="1"/>
</dbReference>
<feature type="non-terminal residue" evidence="6">
    <location>
        <position position="255"/>
    </location>
</feature>
<dbReference type="InterPro" id="IPR006638">
    <property type="entry name" value="Elp3/MiaA/NifB-like_rSAM"/>
</dbReference>
<evidence type="ECO:0000256" key="4">
    <source>
        <dbReference type="ARBA" id="ARBA00023014"/>
    </source>
</evidence>
<name>A0A0F9QBK3_9ZZZZ</name>
<dbReference type="InterPro" id="IPR058240">
    <property type="entry name" value="rSAM_sf"/>
</dbReference>
<dbReference type="SFLD" id="SFLDG01067">
    <property type="entry name" value="SPASM/twitch_domain_containing"/>
    <property type="match status" value="1"/>
</dbReference>
<dbReference type="SFLD" id="SFLDS00029">
    <property type="entry name" value="Radical_SAM"/>
    <property type="match status" value="1"/>
</dbReference>
<dbReference type="EMBL" id="LAZR01001737">
    <property type="protein sequence ID" value="KKN39894.1"/>
    <property type="molecule type" value="Genomic_DNA"/>
</dbReference>
<dbReference type="GO" id="GO:0003824">
    <property type="term" value="F:catalytic activity"/>
    <property type="evidence" value="ECO:0007669"/>
    <property type="project" value="InterPro"/>
</dbReference>
<evidence type="ECO:0000256" key="3">
    <source>
        <dbReference type="ARBA" id="ARBA00023004"/>
    </source>
</evidence>
<comment type="caution">
    <text evidence="6">The sequence shown here is derived from an EMBL/GenBank/DDBJ whole genome shotgun (WGS) entry which is preliminary data.</text>
</comment>
<evidence type="ECO:0000259" key="5">
    <source>
        <dbReference type="PROSITE" id="PS51918"/>
    </source>
</evidence>
<dbReference type="InterPro" id="IPR007197">
    <property type="entry name" value="rSAM"/>
</dbReference>
<dbReference type="InterPro" id="IPR013785">
    <property type="entry name" value="Aldolase_TIM"/>
</dbReference>
<dbReference type="SUPFAM" id="SSF102114">
    <property type="entry name" value="Radical SAM enzymes"/>
    <property type="match status" value="1"/>
</dbReference>
<keyword evidence="3" id="KW-0408">Iron</keyword>
<accession>A0A0F9QBK3</accession>
<dbReference type="PANTHER" id="PTHR11228">
    <property type="entry name" value="RADICAL SAM DOMAIN PROTEIN"/>
    <property type="match status" value="1"/>
</dbReference>
<protein>
    <recommendedName>
        <fullName evidence="5">Radical SAM core domain-containing protein</fullName>
    </recommendedName>
</protein>
<dbReference type="GO" id="GO:0051536">
    <property type="term" value="F:iron-sulfur cluster binding"/>
    <property type="evidence" value="ECO:0007669"/>
    <property type="project" value="UniProtKB-KW"/>
</dbReference>
<dbReference type="CDD" id="cd01335">
    <property type="entry name" value="Radical_SAM"/>
    <property type="match status" value="1"/>
</dbReference>
<dbReference type="SMART" id="SM00729">
    <property type="entry name" value="Elp3"/>
    <property type="match status" value="1"/>
</dbReference>
<dbReference type="Gene3D" id="3.20.20.70">
    <property type="entry name" value="Aldolase class I"/>
    <property type="match status" value="1"/>
</dbReference>
<keyword evidence="4" id="KW-0411">Iron-sulfur</keyword>
<dbReference type="GO" id="GO:0046872">
    <property type="term" value="F:metal ion binding"/>
    <property type="evidence" value="ECO:0007669"/>
    <property type="project" value="UniProtKB-KW"/>
</dbReference>
<evidence type="ECO:0000313" key="6">
    <source>
        <dbReference type="EMBL" id="KKN39894.1"/>
    </source>
</evidence>
<keyword evidence="1" id="KW-0949">S-adenosyl-L-methionine</keyword>
<dbReference type="AlphaFoldDB" id="A0A0F9QBK3"/>
<evidence type="ECO:0000256" key="2">
    <source>
        <dbReference type="ARBA" id="ARBA00022723"/>
    </source>
</evidence>
<sequence length="255" mass="28625">MDKYAIDGHKLNYHPQRIAKWLDTGDCFPIYVEISPSGKCNHRCVFCALDYMGYDNPLLDPTLLMGRLIGMKKAGVKAVMFGGEGEPLLHPNIGDLIFQAKNIGLDVSVTTNGVLLDKILPYLKDLEWVRVSIDAGNPKTYSEIHQTKEEDFGKVIGNITRACNLRKERGLKVSINAQMLLLQKNWREVEKLAHLLNATGADYLSFKPYSKHPDSKSIATPIEPRELNLADALIDNATNWVGIDLIFRRKAFGRS</sequence>
<feature type="domain" description="Radical SAM core" evidence="5">
    <location>
        <begin position="24"/>
        <end position="254"/>
    </location>
</feature>
<dbReference type="InterPro" id="IPR050377">
    <property type="entry name" value="Radical_SAM_PqqE_MftC-like"/>
</dbReference>
<organism evidence="6">
    <name type="scientific">marine sediment metagenome</name>
    <dbReference type="NCBI Taxonomy" id="412755"/>
    <lineage>
        <taxon>unclassified sequences</taxon>
        <taxon>metagenomes</taxon>
        <taxon>ecological metagenomes</taxon>
    </lineage>
</organism>
<dbReference type="PROSITE" id="PS51918">
    <property type="entry name" value="RADICAL_SAM"/>
    <property type="match status" value="1"/>
</dbReference>
<keyword evidence="2" id="KW-0479">Metal-binding</keyword>